<name>A0A9X9LZ45_GULGU</name>
<dbReference type="Proteomes" id="UP000269945">
    <property type="component" value="Unassembled WGS sequence"/>
</dbReference>
<evidence type="ECO:0000256" key="1">
    <source>
        <dbReference type="SAM" id="MobiDB-lite"/>
    </source>
</evidence>
<gene>
    <name evidence="2" type="ORF">BN2614_LOCUS4</name>
</gene>
<dbReference type="EMBL" id="CYRY02031189">
    <property type="protein sequence ID" value="VCX05397.1"/>
    <property type="molecule type" value="Genomic_DNA"/>
</dbReference>
<sequence length="24" mass="3253">MKWKRPRSRLSKRRLRSRQRWKKQ</sequence>
<reference evidence="2 3" key="1">
    <citation type="submission" date="2018-10" db="EMBL/GenBank/DDBJ databases">
        <authorList>
            <person name="Ekblom R."/>
            <person name="Jareborg N."/>
        </authorList>
    </citation>
    <scope>NUCLEOTIDE SEQUENCE [LARGE SCALE GENOMIC DNA]</scope>
    <source>
        <tissue evidence="2">Muscle</tissue>
    </source>
</reference>
<protein>
    <submittedName>
        <fullName evidence="2">Uncharacterized protein</fullName>
    </submittedName>
</protein>
<accession>A0A9X9LZ45</accession>
<evidence type="ECO:0000313" key="3">
    <source>
        <dbReference type="Proteomes" id="UP000269945"/>
    </source>
</evidence>
<evidence type="ECO:0000313" key="2">
    <source>
        <dbReference type="EMBL" id="VCX05397.1"/>
    </source>
</evidence>
<organism evidence="2 3">
    <name type="scientific">Gulo gulo</name>
    <name type="common">Wolverine</name>
    <name type="synonym">Gluton</name>
    <dbReference type="NCBI Taxonomy" id="48420"/>
    <lineage>
        <taxon>Eukaryota</taxon>
        <taxon>Metazoa</taxon>
        <taxon>Chordata</taxon>
        <taxon>Craniata</taxon>
        <taxon>Vertebrata</taxon>
        <taxon>Euteleostomi</taxon>
        <taxon>Mammalia</taxon>
        <taxon>Eutheria</taxon>
        <taxon>Laurasiatheria</taxon>
        <taxon>Carnivora</taxon>
        <taxon>Caniformia</taxon>
        <taxon>Musteloidea</taxon>
        <taxon>Mustelidae</taxon>
        <taxon>Guloninae</taxon>
        <taxon>Gulo</taxon>
    </lineage>
</organism>
<feature type="region of interest" description="Disordered" evidence="1">
    <location>
        <begin position="1"/>
        <end position="24"/>
    </location>
</feature>
<proteinExistence type="predicted"/>
<dbReference type="AlphaFoldDB" id="A0A9X9LZ45"/>
<comment type="caution">
    <text evidence="2">The sequence shown here is derived from an EMBL/GenBank/DDBJ whole genome shotgun (WGS) entry which is preliminary data.</text>
</comment>
<keyword evidence="3" id="KW-1185">Reference proteome</keyword>
<feature type="non-terminal residue" evidence="2">
    <location>
        <position position="24"/>
    </location>
</feature>